<keyword evidence="3" id="KW-1185">Reference proteome</keyword>
<organism evidence="2 3">
    <name type="scientific">Kipferlia bialata</name>
    <dbReference type="NCBI Taxonomy" id="797122"/>
    <lineage>
        <taxon>Eukaryota</taxon>
        <taxon>Metamonada</taxon>
        <taxon>Carpediemonas-like organisms</taxon>
        <taxon>Kipferlia</taxon>
    </lineage>
</organism>
<dbReference type="EMBL" id="BDIP01010144">
    <property type="protein sequence ID" value="GIQ92627.1"/>
    <property type="molecule type" value="Genomic_DNA"/>
</dbReference>
<keyword evidence="1" id="KW-0472">Membrane</keyword>
<gene>
    <name evidence="2" type="ORF">KIPB_016512</name>
</gene>
<feature type="transmembrane region" description="Helical" evidence="1">
    <location>
        <begin position="59"/>
        <end position="77"/>
    </location>
</feature>
<comment type="caution">
    <text evidence="2">The sequence shown here is derived from an EMBL/GenBank/DDBJ whole genome shotgun (WGS) entry which is preliminary data.</text>
</comment>
<accession>A0A9K3DCJ5</accession>
<reference evidence="2 3" key="1">
    <citation type="journal article" date="2018" name="PLoS ONE">
        <title>The draft genome of Kipferlia bialata reveals reductive genome evolution in fornicate parasites.</title>
        <authorList>
            <person name="Tanifuji G."/>
            <person name="Takabayashi S."/>
            <person name="Kume K."/>
            <person name="Takagi M."/>
            <person name="Nakayama T."/>
            <person name="Kamikawa R."/>
            <person name="Inagaki Y."/>
            <person name="Hashimoto T."/>
        </authorList>
    </citation>
    <scope>NUCLEOTIDE SEQUENCE [LARGE SCALE GENOMIC DNA]</scope>
    <source>
        <strain evidence="2">NY0173</strain>
    </source>
</reference>
<name>A0A9K3DCJ5_9EUKA</name>
<dbReference type="Proteomes" id="UP000265618">
    <property type="component" value="Unassembled WGS sequence"/>
</dbReference>
<feature type="non-terminal residue" evidence="2">
    <location>
        <position position="101"/>
    </location>
</feature>
<feature type="transmembrane region" description="Helical" evidence="1">
    <location>
        <begin position="30"/>
        <end position="47"/>
    </location>
</feature>
<keyword evidence="1" id="KW-1133">Transmembrane helix</keyword>
<evidence type="ECO:0000313" key="3">
    <source>
        <dbReference type="Proteomes" id="UP000265618"/>
    </source>
</evidence>
<sequence>FWVSFWCLYDGDNSYAYIENGSAWTLGVEIRMAFLFPFLHFLIRPLPTGAVKARRIRKFSWIGLALVWVVVIVAVIRKEGYFPYSWMEDVVWSAHFMCGGA</sequence>
<proteinExistence type="predicted"/>
<keyword evidence="1" id="KW-0812">Transmembrane</keyword>
<evidence type="ECO:0000256" key="1">
    <source>
        <dbReference type="SAM" id="Phobius"/>
    </source>
</evidence>
<dbReference type="AlphaFoldDB" id="A0A9K3DCJ5"/>
<evidence type="ECO:0000313" key="2">
    <source>
        <dbReference type="EMBL" id="GIQ92627.1"/>
    </source>
</evidence>
<feature type="non-terminal residue" evidence="2">
    <location>
        <position position="1"/>
    </location>
</feature>
<protein>
    <submittedName>
        <fullName evidence="2">Uncharacterized protein</fullName>
    </submittedName>
</protein>